<name>A0A2U1JW63_9BACI</name>
<sequence>MNNVENDVKQKLLHEIKLLRDEMIFSGVTKGLNHDETLELSRKLDQALNIYNSLKYR</sequence>
<dbReference type="GO" id="GO:0043937">
    <property type="term" value="P:regulation of sporulation"/>
    <property type="evidence" value="ECO:0007669"/>
    <property type="project" value="InterPro"/>
</dbReference>
<dbReference type="Gene3D" id="4.10.280.10">
    <property type="entry name" value="Helix-loop-helix DNA-binding domain"/>
    <property type="match status" value="1"/>
</dbReference>
<gene>
    <name evidence="1" type="ORF">DCC39_13195</name>
</gene>
<reference evidence="1 2" key="1">
    <citation type="submission" date="2018-04" db="EMBL/GenBank/DDBJ databases">
        <title>Camelliibacillus theae gen. nov., sp. nov., isolated from Pu'er tea.</title>
        <authorList>
            <person name="Niu L."/>
        </authorList>
    </citation>
    <scope>NUCLEOTIDE SEQUENCE [LARGE SCALE GENOMIC DNA]</scope>
    <source>
        <strain evidence="1 2">T8</strain>
    </source>
</reference>
<dbReference type="InterPro" id="IPR037208">
    <property type="entry name" value="Spo0E-like_sf"/>
</dbReference>
<keyword evidence="2" id="KW-1185">Reference proteome</keyword>
<evidence type="ECO:0000313" key="2">
    <source>
        <dbReference type="Proteomes" id="UP000245998"/>
    </source>
</evidence>
<organism evidence="1 2">
    <name type="scientific">Pueribacillus theae</name>
    <dbReference type="NCBI Taxonomy" id="2171751"/>
    <lineage>
        <taxon>Bacteria</taxon>
        <taxon>Bacillati</taxon>
        <taxon>Bacillota</taxon>
        <taxon>Bacilli</taxon>
        <taxon>Bacillales</taxon>
        <taxon>Bacillaceae</taxon>
        <taxon>Pueribacillus</taxon>
    </lineage>
</organism>
<dbReference type="SUPFAM" id="SSF140500">
    <property type="entry name" value="BAS1536-like"/>
    <property type="match status" value="1"/>
</dbReference>
<comment type="caution">
    <text evidence="1">The sequence shown here is derived from an EMBL/GenBank/DDBJ whole genome shotgun (WGS) entry which is preliminary data.</text>
</comment>
<dbReference type="InterPro" id="IPR036638">
    <property type="entry name" value="HLH_DNA-bd_sf"/>
</dbReference>
<dbReference type="RefSeq" id="WP_116555376.1">
    <property type="nucleotide sequence ID" value="NZ_QCZG01000029.1"/>
</dbReference>
<protein>
    <recommendedName>
        <fullName evidence="3">Aspartyl-phosphate phosphatase Spo0E family protein</fullName>
    </recommendedName>
</protein>
<dbReference type="GO" id="GO:0046983">
    <property type="term" value="F:protein dimerization activity"/>
    <property type="evidence" value="ECO:0007669"/>
    <property type="project" value="InterPro"/>
</dbReference>
<dbReference type="Pfam" id="PF09388">
    <property type="entry name" value="SpoOE-like"/>
    <property type="match status" value="1"/>
</dbReference>
<evidence type="ECO:0000313" key="1">
    <source>
        <dbReference type="EMBL" id="PWA09447.1"/>
    </source>
</evidence>
<dbReference type="Proteomes" id="UP000245998">
    <property type="component" value="Unassembled WGS sequence"/>
</dbReference>
<dbReference type="AlphaFoldDB" id="A0A2U1JW63"/>
<evidence type="ECO:0008006" key="3">
    <source>
        <dbReference type="Google" id="ProtNLM"/>
    </source>
</evidence>
<dbReference type="EMBL" id="QCZG01000029">
    <property type="protein sequence ID" value="PWA09447.1"/>
    <property type="molecule type" value="Genomic_DNA"/>
</dbReference>
<accession>A0A2U1JW63</accession>
<dbReference type="InterPro" id="IPR018540">
    <property type="entry name" value="Spo0E-like"/>
</dbReference>
<dbReference type="OrthoDB" id="2933025at2"/>
<proteinExistence type="predicted"/>